<evidence type="ECO:0008006" key="4">
    <source>
        <dbReference type="Google" id="ProtNLM"/>
    </source>
</evidence>
<name>A0ABT8IW27_9MICO</name>
<evidence type="ECO:0000313" key="3">
    <source>
        <dbReference type="Proteomes" id="UP001174210"/>
    </source>
</evidence>
<gene>
    <name evidence="2" type="ORF">P5G59_07185</name>
</gene>
<proteinExistence type="predicted"/>
<feature type="compositionally biased region" description="Basic and acidic residues" evidence="1">
    <location>
        <begin position="81"/>
        <end position="92"/>
    </location>
</feature>
<feature type="compositionally biased region" description="Basic and acidic residues" evidence="1">
    <location>
        <begin position="20"/>
        <end position="45"/>
    </location>
</feature>
<evidence type="ECO:0000256" key="1">
    <source>
        <dbReference type="SAM" id="MobiDB-lite"/>
    </source>
</evidence>
<feature type="region of interest" description="Disordered" evidence="1">
    <location>
        <begin position="1"/>
        <end position="92"/>
    </location>
</feature>
<dbReference type="EMBL" id="JAROCB010000002">
    <property type="protein sequence ID" value="MDN4596917.1"/>
    <property type="molecule type" value="Genomic_DNA"/>
</dbReference>
<sequence length="92" mass="9824">MNASPDQRDAADQDVAPDQHQIDADQTAKDRSYSPSSERETEVKQSESTGDTVRPGTGGPDDVGDVPVPPEDDLDPATIVERGEPRHRAGDA</sequence>
<dbReference type="Proteomes" id="UP001174210">
    <property type="component" value="Unassembled WGS sequence"/>
</dbReference>
<dbReference type="RefSeq" id="WP_301217403.1">
    <property type="nucleotide sequence ID" value="NZ_JAROCB010000002.1"/>
</dbReference>
<protein>
    <recommendedName>
        <fullName evidence="4">Multidrug transporter</fullName>
    </recommendedName>
</protein>
<accession>A0ABT8IW27</accession>
<evidence type="ECO:0000313" key="2">
    <source>
        <dbReference type="EMBL" id="MDN4596917.1"/>
    </source>
</evidence>
<organism evidence="2 3">
    <name type="scientific">Leifsonia virtsii</name>
    <dbReference type="NCBI Taxonomy" id="3035915"/>
    <lineage>
        <taxon>Bacteria</taxon>
        <taxon>Bacillati</taxon>
        <taxon>Actinomycetota</taxon>
        <taxon>Actinomycetes</taxon>
        <taxon>Micrococcales</taxon>
        <taxon>Microbacteriaceae</taxon>
        <taxon>Leifsonia</taxon>
    </lineage>
</organism>
<reference evidence="2" key="1">
    <citation type="submission" date="2023-03" db="EMBL/GenBank/DDBJ databases">
        <title>MT1 and MT2 Draft Genomes of Novel Species.</title>
        <authorList>
            <person name="Venkateswaran K."/>
        </authorList>
    </citation>
    <scope>NUCLEOTIDE SEQUENCE</scope>
    <source>
        <strain evidence="2">F6_8S_P_1A</strain>
    </source>
</reference>
<feature type="compositionally biased region" description="Basic and acidic residues" evidence="1">
    <location>
        <begin position="1"/>
        <end position="11"/>
    </location>
</feature>
<keyword evidence="3" id="KW-1185">Reference proteome</keyword>
<comment type="caution">
    <text evidence="2">The sequence shown here is derived from an EMBL/GenBank/DDBJ whole genome shotgun (WGS) entry which is preliminary data.</text>
</comment>